<dbReference type="Proteomes" id="UP000514411">
    <property type="component" value="Chromosome"/>
</dbReference>
<dbReference type="EMBL" id="LR824643">
    <property type="protein sequence ID" value="CAD0324839.1"/>
    <property type="molecule type" value="Genomic_DNA"/>
</dbReference>
<dbReference type="AlphaFoldDB" id="A0A2N7V4C2"/>
<evidence type="ECO:0000313" key="1">
    <source>
        <dbReference type="EMBL" id="CAD0324839.1"/>
    </source>
</evidence>
<reference evidence="1 3" key="1">
    <citation type="submission" date="2020-07" db="EMBL/GenBank/DDBJ databases">
        <authorList>
            <person name="Teixeira M."/>
        </authorList>
    </citation>
    <scope>NUCLEOTIDE SEQUENCE</scope>
    <source>
        <strain evidence="2">3</strain>
        <strain evidence="1">Xanthomonas arboricola pv. juglandis CPBF 427</strain>
    </source>
</reference>
<evidence type="ECO:0000313" key="2">
    <source>
        <dbReference type="EMBL" id="CAD1791111.1"/>
    </source>
</evidence>
<dbReference type="EMBL" id="LR861807">
    <property type="protein sequence ID" value="CAD1791111.1"/>
    <property type="molecule type" value="Genomic_DNA"/>
</dbReference>
<dbReference type="RefSeq" id="WP_080591443.1">
    <property type="nucleotide sequence ID" value="NZ_CP012251.1"/>
</dbReference>
<organism evidence="1">
    <name type="scientific">Xanthomonas campestris pv. juglandis</name>
    <name type="common">Xanthomonas arboricola pv. juglandis</name>
    <dbReference type="NCBI Taxonomy" id="195709"/>
    <lineage>
        <taxon>Bacteria</taxon>
        <taxon>Pseudomonadati</taxon>
        <taxon>Pseudomonadota</taxon>
        <taxon>Gammaproteobacteria</taxon>
        <taxon>Lysobacterales</taxon>
        <taxon>Lysobacteraceae</taxon>
        <taxon>Xanthomonas</taxon>
    </lineage>
</organism>
<proteinExistence type="predicted"/>
<accession>A0A2N7V4C2</accession>
<evidence type="ECO:0000313" key="3">
    <source>
        <dbReference type="Proteomes" id="UP000514411"/>
    </source>
</evidence>
<name>A0A2N7V4C2_XANCJ</name>
<protein>
    <submittedName>
        <fullName evidence="1">Uncharacterized protein</fullName>
    </submittedName>
</protein>
<dbReference type="OrthoDB" id="6429459at2"/>
<sequence length="202" mass="23690">MKLNRSIFDDLYSGEKAICFFVHHGKCYWVLDHKYNFSLDAERDYKAHLDKGNINKEQYLSACESFRGGVLKLNSENFFKYLKVDGVVVISKDDLERTFFSDSAGDVLSIFNSVEKYYLSGVELNAHDFRVAGNISTLLPMFYINFDRMIYMHLDHGRFHEDLVYPGWIAKNVDFNFLIPEKEKYWIARGDCWKIRFIQGAV</sequence>
<gene>
    <name evidence="2" type="ORF">XSP_001815</name>
    <name evidence="1" type="ORF">XSP_001831</name>
</gene>